<name>A0A6G1K1C3_9PLEO</name>
<dbReference type="AlphaFoldDB" id="A0A6G1K1C3"/>
<dbReference type="Gene3D" id="3.30.2140.20">
    <property type="match status" value="1"/>
</dbReference>
<protein>
    <submittedName>
        <fullName evidence="1">Uncharacterized protein</fullName>
    </submittedName>
</protein>
<evidence type="ECO:0000313" key="2">
    <source>
        <dbReference type="Proteomes" id="UP000799428"/>
    </source>
</evidence>
<dbReference type="Proteomes" id="UP000799428">
    <property type="component" value="Unassembled WGS sequence"/>
</dbReference>
<gene>
    <name evidence="1" type="ORF">K504DRAFT_459615</name>
</gene>
<dbReference type="InterPro" id="IPR038765">
    <property type="entry name" value="Papain-like_cys_pep_sf"/>
</dbReference>
<sequence length="112" mass="13378">MDHYTSPSPKTFLTRTKPLLARKRSWARMERRSGRLILDNNSLKWWVYGKKRRELTFVNEEQKLRALEEYFGYQTESGREGWHHWSACRAHVPRHLTLSHGCPSRACCEVMM</sequence>
<keyword evidence="2" id="KW-1185">Reference proteome</keyword>
<accession>A0A6G1K1C3</accession>
<dbReference type="SUPFAM" id="SSF54001">
    <property type="entry name" value="Cysteine proteinases"/>
    <property type="match status" value="1"/>
</dbReference>
<dbReference type="InterPro" id="IPR053710">
    <property type="entry name" value="Arylamine_NAT_domain_sf"/>
</dbReference>
<evidence type="ECO:0000313" key="1">
    <source>
        <dbReference type="EMBL" id="KAF2706325.1"/>
    </source>
</evidence>
<dbReference type="OrthoDB" id="10260017at2759"/>
<proteinExistence type="predicted"/>
<dbReference type="EMBL" id="MU005776">
    <property type="protein sequence ID" value="KAF2706325.1"/>
    <property type="molecule type" value="Genomic_DNA"/>
</dbReference>
<reference evidence="1" key="1">
    <citation type="journal article" date="2020" name="Stud. Mycol.">
        <title>101 Dothideomycetes genomes: a test case for predicting lifestyles and emergence of pathogens.</title>
        <authorList>
            <person name="Haridas S."/>
            <person name="Albert R."/>
            <person name="Binder M."/>
            <person name="Bloem J."/>
            <person name="Labutti K."/>
            <person name="Salamov A."/>
            <person name="Andreopoulos B."/>
            <person name="Baker S."/>
            <person name="Barry K."/>
            <person name="Bills G."/>
            <person name="Bluhm B."/>
            <person name="Cannon C."/>
            <person name="Castanera R."/>
            <person name="Culley D."/>
            <person name="Daum C."/>
            <person name="Ezra D."/>
            <person name="Gonzalez J."/>
            <person name="Henrissat B."/>
            <person name="Kuo A."/>
            <person name="Liang C."/>
            <person name="Lipzen A."/>
            <person name="Lutzoni F."/>
            <person name="Magnuson J."/>
            <person name="Mondo S."/>
            <person name="Nolan M."/>
            <person name="Ohm R."/>
            <person name="Pangilinan J."/>
            <person name="Park H.-J."/>
            <person name="Ramirez L."/>
            <person name="Alfaro M."/>
            <person name="Sun H."/>
            <person name="Tritt A."/>
            <person name="Yoshinaga Y."/>
            <person name="Zwiers L.-H."/>
            <person name="Turgeon B."/>
            <person name="Goodwin S."/>
            <person name="Spatafora J."/>
            <person name="Crous P."/>
            <person name="Grigoriev I."/>
        </authorList>
    </citation>
    <scope>NUCLEOTIDE SEQUENCE</scope>
    <source>
        <strain evidence="1">CBS 279.74</strain>
    </source>
</reference>
<organism evidence="1 2">
    <name type="scientific">Pleomassaria siparia CBS 279.74</name>
    <dbReference type="NCBI Taxonomy" id="1314801"/>
    <lineage>
        <taxon>Eukaryota</taxon>
        <taxon>Fungi</taxon>
        <taxon>Dikarya</taxon>
        <taxon>Ascomycota</taxon>
        <taxon>Pezizomycotina</taxon>
        <taxon>Dothideomycetes</taxon>
        <taxon>Pleosporomycetidae</taxon>
        <taxon>Pleosporales</taxon>
        <taxon>Pleomassariaceae</taxon>
        <taxon>Pleomassaria</taxon>
    </lineage>
</organism>